<protein>
    <submittedName>
        <fullName evidence="3">Uncharacterized protein</fullName>
    </submittedName>
</protein>
<reference evidence="3 4" key="1">
    <citation type="journal article" date="2019" name="Emerg. Microbes Infect.">
        <title>Comprehensive subspecies identification of 175 nontuberculous mycobacteria species based on 7547 genomic profiles.</title>
        <authorList>
            <person name="Matsumoto Y."/>
            <person name="Kinjo T."/>
            <person name="Motooka D."/>
            <person name="Nabeya D."/>
            <person name="Jung N."/>
            <person name="Uechi K."/>
            <person name="Horii T."/>
            <person name="Iida T."/>
            <person name="Fujita J."/>
            <person name="Nakamura S."/>
        </authorList>
    </citation>
    <scope>NUCLEOTIDE SEQUENCE [LARGE SCALE GENOMIC DNA]</scope>
    <source>
        <strain evidence="3 4">JCM 14742</strain>
    </source>
</reference>
<feature type="signal peptide" evidence="2">
    <location>
        <begin position="1"/>
        <end position="19"/>
    </location>
</feature>
<evidence type="ECO:0000256" key="1">
    <source>
        <dbReference type="SAM" id="MobiDB-lite"/>
    </source>
</evidence>
<dbReference type="AlphaFoldDB" id="A0A7I7YMP1"/>
<dbReference type="Proteomes" id="UP000467105">
    <property type="component" value="Chromosome"/>
</dbReference>
<name>A0A7I7YMP1_9MYCO</name>
<evidence type="ECO:0000313" key="4">
    <source>
        <dbReference type="Proteomes" id="UP000467105"/>
    </source>
</evidence>
<sequence length="53" mass="5449">MAALALAAVVMAVATLKLARLDAVSTREMVDAEVARPARPDDAAVLESPQEGS</sequence>
<evidence type="ECO:0000313" key="3">
    <source>
        <dbReference type="EMBL" id="BBZ43126.1"/>
    </source>
</evidence>
<feature type="region of interest" description="Disordered" evidence="1">
    <location>
        <begin position="34"/>
        <end position="53"/>
    </location>
</feature>
<organism evidence="3 4">
    <name type="scientific">Mycobacterium parmense</name>
    <dbReference type="NCBI Taxonomy" id="185642"/>
    <lineage>
        <taxon>Bacteria</taxon>
        <taxon>Bacillati</taxon>
        <taxon>Actinomycetota</taxon>
        <taxon>Actinomycetes</taxon>
        <taxon>Mycobacteriales</taxon>
        <taxon>Mycobacteriaceae</taxon>
        <taxon>Mycobacterium</taxon>
        <taxon>Mycobacterium simiae complex</taxon>
    </lineage>
</organism>
<keyword evidence="4" id="KW-1185">Reference proteome</keyword>
<keyword evidence="2" id="KW-0732">Signal</keyword>
<dbReference type="RefSeq" id="WP_161494203.1">
    <property type="nucleotide sequence ID" value="NZ_AP022614.1"/>
</dbReference>
<gene>
    <name evidence="3" type="ORF">MPRM_04070</name>
</gene>
<dbReference type="EMBL" id="AP022614">
    <property type="protein sequence ID" value="BBZ43126.1"/>
    <property type="molecule type" value="Genomic_DNA"/>
</dbReference>
<evidence type="ECO:0000256" key="2">
    <source>
        <dbReference type="SAM" id="SignalP"/>
    </source>
</evidence>
<proteinExistence type="predicted"/>
<feature type="chain" id="PRO_5038349443" evidence="2">
    <location>
        <begin position="20"/>
        <end position="53"/>
    </location>
</feature>
<accession>A0A7I7YMP1</accession>